<dbReference type="Proteomes" id="UP000179241">
    <property type="component" value="Unassembled WGS sequence"/>
</dbReference>
<dbReference type="GO" id="GO:0005886">
    <property type="term" value="C:plasma membrane"/>
    <property type="evidence" value="ECO:0007669"/>
    <property type="project" value="UniProtKB-SubCell"/>
</dbReference>
<name>A0A1F8CRJ2_9BACT</name>
<dbReference type="GO" id="GO:0046872">
    <property type="term" value="F:metal ion binding"/>
    <property type="evidence" value="ECO:0007669"/>
    <property type="project" value="UniProtKB-KW"/>
</dbReference>
<gene>
    <name evidence="9" type="ORF">A2188_00915</name>
</gene>
<keyword evidence="7" id="KW-0460">Magnesium</keyword>
<evidence type="ECO:0000256" key="2">
    <source>
        <dbReference type="ARBA" id="ARBA00022475"/>
    </source>
</evidence>
<evidence type="ECO:0000256" key="7">
    <source>
        <dbReference type="PIRSR" id="PIRSR600715-1"/>
    </source>
</evidence>
<keyword evidence="4 8" id="KW-0812">Transmembrane</keyword>
<organism evidence="9 10">
    <name type="scientific">Candidatus Woesebacteria bacterium RIFOXYA1_FULL_43_9</name>
    <dbReference type="NCBI Taxonomy" id="1802534"/>
    <lineage>
        <taxon>Bacteria</taxon>
        <taxon>Candidatus Woeseibacteriota</taxon>
    </lineage>
</organism>
<accession>A0A1F8CRJ2</accession>
<dbReference type="GO" id="GO:0016780">
    <property type="term" value="F:phosphotransferase activity, for other substituted phosphate groups"/>
    <property type="evidence" value="ECO:0007669"/>
    <property type="project" value="InterPro"/>
</dbReference>
<sequence>MKLFSWLPIIVPALTAWAITPWVIKIVKKLGLIDYPNNKAKAIHTTPLPRGGGLAAFVAISVALMIFLPVDKITLSIIVSLAVITIYGLADDKKDLNPYLRFLLQIGVATIPVLAGVRINFTTNPITQGVLTLGGSENLLLRALPFVFSVCWIVFLMNILNMGAKGIDGQLSGVVTVSALTIALLSQKYSADITQWPVIVLSLIVAGAYLGMIPWNAYPQKIMPSFSGSNIAGFMLGVLSILSTAKVGTLLVTLGIPIIDTFYVMTRRVLAGKSPVWGDKGHLHHRLLDLGIGKRQIAYLYWASTAILGMIALNLNATSKIYTIVGVAFFLGGLALFFEYAKNQKSGS</sequence>
<feature type="transmembrane region" description="Helical" evidence="8">
    <location>
        <begin position="321"/>
        <end position="341"/>
    </location>
</feature>
<dbReference type="AlphaFoldDB" id="A0A1F8CRJ2"/>
<dbReference type="InterPro" id="IPR000715">
    <property type="entry name" value="Glycosyl_transferase_4"/>
</dbReference>
<dbReference type="GO" id="GO:0071555">
    <property type="term" value="P:cell wall organization"/>
    <property type="evidence" value="ECO:0007669"/>
    <property type="project" value="TreeGrafter"/>
</dbReference>
<evidence type="ECO:0008006" key="11">
    <source>
        <dbReference type="Google" id="ProtNLM"/>
    </source>
</evidence>
<evidence type="ECO:0000256" key="6">
    <source>
        <dbReference type="ARBA" id="ARBA00023136"/>
    </source>
</evidence>
<feature type="transmembrane region" description="Helical" evidence="8">
    <location>
        <begin position="6"/>
        <end position="27"/>
    </location>
</feature>
<comment type="subcellular location">
    <subcellularLocation>
        <location evidence="1">Cell membrane</location>
        <topology evidence="1">Multi-pass membrane protein</topology>
    </subcellularLocation>
</comment>
<feature type="binding site" evidence="7">
    <location>
        <position position="161"/>
    </location>
    <ligand>
        <name>Mg(2+)</name>
        <dbReference type="ChEBI" id="CHEBI:18420"/>
    </ligand>
</feature>
<feature type="transmembrane region" description="Helical" evidence="8">
    <location>
        <begin position="48"/>
        <end position="67"/>
    </location>
</feature>
<evidence type="ECO:0000256" key="1">
    <source>
        <dbReference type="ARBA" id="ARBA00004651"/>
    </source>
</evidence>
<dbReference type="Pfam" id="PF00953">
    <property type="entry name" value="Glycos_transf_4"/>
    <property type="match status" value="1"/>
</dbReference>
<dbReference type="PANTHER" id="PTHR22926:SF3">
    <property type="entry name" value="UNDECAPRENYL-PHOSPHATE ALPHA-N-ACETYLGLUCOSAMINYL 1-PHOSPHATE TRANSFERASE"/>
    <property type="match status" value="1"/>
</dbReference>
<feature type="transmembrane region" description="Helical" evidence="8">
    <location>
        <begin position="297"/>
        <end position="315"/>
    </location>
</feature>
<evidence type="ECO:0000313" key="9">
    <source>
        <dbReference type="EMBL" id="OGM78185.1"/>
    </source>
</evidence>
<keyword evidence="7" id="KW-0479">Metal-binding</keyword>
<comment type="caution">
    <text evidence="9">The sequence shown here is derived from an EMBL/GenBank/DDBJ whole genome shotgun (WGS) entry which is preliminary data.</text>
</comment>
<reference evidence="9 10" key="1">
    <citation type="journal article" date="2016" name="Nat. Commun.">
        <title>Thousands of microbial genomes shed light on interconnected biogeochemical processes in an aquifer system.</title>
        <authorList>
            <person name="Anantharaman K."/>
            <person name="Brown C.T."/>
            <person name="Hug L.A."/>
            <person name="Sharon I."/>
            <person name="Castelle C.J."/>
            <person name="Probst A.J."/>
            <person name="Thomas B.C."/>
            <person name="Singh A."/>
            <person name="Wilkins M.J."/>
            <person name="Karaoz U."/>
            <person name="Brodie E.L."/>
            <person name="Williams K.H."/>
            <person name="Hubbard S.S."/>
            <person name="Banfield J.F."/>
        </authorList>
    </citation>
    <scope>NUCLEOTIDE SEQUENCE [LARGE SCALE GENOMIC DNA]</scope>
</reference>
<keyword evidence="6 8" id="KW-0472">Membrane</keyword>
<evidence type="ECO:0000256" key="3">
    <source>
        <dbReference type="ARBA" id="ARBA00022679"/>
    </source>
</evidence>
<feature type="transmembrane region" description="Helical" evidence="8">
    <location>
        <begin position="139"/>
        <end position="159"/>
    </location>
</feature>
<feature type="transmembrane region" description="Helical" evidence="8">
    <location>
        <begin position="196"/>
        <end position="215"/>
    </location>
</feature>
<dbReference type="PANTHER" id="PTHR22926">
    <property type="entry name" value="PHOSPHO-N-ACETYLMURAMOYL-PENTAPEPTIDE-TRANSFERASE"/>
    <property type="match status" value="1"/>
</dbReference>
<evidence type="ECO:0000313" key="10">
    <source>
        <dbReference type="Proteomes" id="UP000179241"/>
    </source>
</evidence>
<dbReference type="GO" id="GO:0044038">
    <property type="term" value="P:cell wall macromolecule biosynthetic process"/>
    <property type="evidence" value="ECO:0007669"/>
    <property type="project" value="TreeGrafter"/>
</dbReference>
<comment type="cofactor">
    <cofactor evidence="7">
        <name>Mg(2+)</name>
        <dbReference type="ChEBI" id="CHEBI:18420"/>
    </cofactor>
</comment>
<dbReference type="GO" id="GO:0009103">
    <property type="term" value="P:lipopolysaccharide biosynthetic process"/>
    <property type="evidence" value="ECO:0007669"/>
    <property type="project" value="TreeGrafter"/>
</dbReference>
<dbReference type="CDD" id="cd06853">
    <property type="entry name" value="GT_WecA_like"/>
    <property type="match status" value="1"/>
</dbReference>
<protein>
    <recommendedName>
        <fullName evidence="11">Undecaprenyl-phosphate alpha-N-acetylglucosaminyl 1-phosphate transferase</fullName>
    </recommendedName>
</protein>
<keyword evidence="5 8" id="KW-1133">Transmembrane helix</keyword>
<proteinExistence type="predicted"/>
<feature type="transmembrane region" description="Helical" evidence="8">
    <location>
        <begin position="73"/>
        <end position="90"/>
    </location>
</feature>
<keyword evidence="3" id="KW-0808">Transferase</keyword>
<evidence type="ECO:0000256" key="5">
    <source>
        <dbReference type="ARBA" id="ARBA00022989"/>
    </source>
</evidence>
<feature type="transmembrane region" description="Helical" evidence="8">
    <location>
        <begin position="102"/>
        <end position="119"/>
    </location>
</feature>
<evidence type="ECO:0000256" key="8">
    <source>
        <dbReference type="SAM" id="Phobius"/>
    </source>
</evidence>
<keyword evidence="2" id="KW-1003">Cell membrane</keyword>
<dbReference type="EMBL" id="MGHU01000005">
    <property type="protein sequence ID" value="OGM78185.1"/>
    <property type="molecule type" value="Genomic_DNA"/>
</dbReference>
<evidence type="ECO:0000256" key="4">
    <source>
        <dbReference type="ARBA" id="ARBA00022692"/>
    </source>
</evidence>